<dbReference type="RefSeq" id="WP_014825110.1">
    <property type="nucleotide sequence ID" value="NC_018066.1"/>
</dbReference>
<keyword evidence="1" id="KW-0614">Plasmid</keyword>
<evidence type="ECO:0000313" key="2">
    <source>
        <dbReference type="Proteomes" id="UP000002892"/>
    </source>
</evidence>
<proteinExistence type="predicted"/>
<organism evidence="1 2">
    <name type="scientific">Desulfosporosinus acidiphilus (strain DSM 22704 / JCM 16185 / SJ4)</name>
    <dbReference type="NCBI Taxonomy" id="646529"/>
    <lineage>
        <taxon>Bacteria</taxon>
        <taxon>Bacillati</taxon>
        <taxon>Bacillota</taxon>
        <taxon>Clostridia</taxon>
        <taxon>Eubacteriales</taxon>
        <taxon>Desulfitobacteriaceae</taxon>
        <taxon>Desulfosporosinus</taxon>
    </lineage>
</organism>
<geneLocation type="plasmid" evidence="1 2">
    <name>pDESACI.01</name>
</geneLocation>
<dbReference type="EMBL" id="CP003640">
    <property type="protein sequence ID" value="AFM43598.1"/>
    <property type="molecule type" value="Genomic_DNA"/>
</dbReference>
<reference evidence="2" key="1">
    <citation type="journal article" date="2012" name="J. Bacteriol.">
        <title>Complete genome sequences of Desulfosporosinus orientis DSM765T, Desulfosporosinus youngiae DSM17734T, Desulfosporosinus meridiei DSM13257T, and Desulfosporosinus acidiphilus DSM22704T.</title>
        <authorList>
            <person name="Pester M."/>
            <person name="Brambilla E."/>
            <person name="Alazard D."/>
            <person name="Rattei T."/>
            <person name="Weinmaier T."/>
            <person name="Han J."/>
            <person name="Lucas S."/>
            <person name="Lapidus A."/>
            <person name="Cheng J.F."/>
            <person name="Goodwin L."/>
            <person name="Pitluck S."/>
            <person name="Peters L."/>
            <person name="Ovchinnikova G."/>
            <person name="Teshima H."/>
            <person name="Detter J.C."/>
            <person name="Han C.S."/>
            <person name="Tapia R."/>
            <person name="Land M.L."/>
            <person name="Hauser L."/>
            <person name="Kyrpides N.C."/>
            <person name="Ivanova N.N."/>
            <person name="Pagani I."/>
            <person name="Huntmann M."/>
            <person name="Wei C.L."/>
            <person name="Davenport K.W."/>
            <person name="Daligault H."/>
            <person name="Chain P.S."/>
            <person name="Chen A."/>
            <person name="Mavromatis K."/>
            <person name="Markowitz V."/>
            <person name="Szeto E."/>
            <person name="Mikhailova N."/>
            <person name="Pati A."/>
            <person name="Wagner M."/>
            <person name="Woyke T."/>
            <person name="Ollivier B."/>
            <person name="Klenk H.P."/>
            <person name="Spring S."/>
            <person name="Loy A."/>
        </authorList>
    </citation>
    <scope>NUCLEOTIDE SEQUENCE [LARGE SCALE GENOMIC DNA]</scope>
    <source>
        <strain evidence="2">DSM 22704 / JCM 16185 / SJ4</strain>
    </source>
</reference>
<protein>
    <submittedName>
        <fullName evidence="1">Uncharacterized protein</fullName>
    </submittedName>
</protein>
<gene>
    <name evidence="1" type="ordered locus">Desaci_4773</name>
</gene>
<accession>I4DCS4</accession>
<dbReference type="KEGG" id="dai:Desaci_4773"/>
<evidence type="ECO:0000313" key="1">
    <source>
        <dbReference type="EMBL" id="AFM43598.1"/>
    </source>
</evidence>
<keyword evidence="2" id="KW-1185">Reference proteome</keyword>
<name>I4DCS4_DESAJ</name>
<dbReference type="HOGENOM" id="CLU_2896680_0_0_9"/>
<sequence>MKGKVLYYKDPRIMTLEELKNEIRVYQFELDRALQIKKYRTAAQVSESLTTFCKLAFRRSGF</sequence>
<dbReference type="Proteomes" id="UP000002892">
    <property type="component" value="Plasmid pDESACI.01"/>
</dbReference>
<dbReference type="AlphaFoldDB" id="I4DCS4"/>